<dbReference type="InterPro" id="IPR050203">
    <property type="entry name" value="Trp-tRNA_synthetase"/>
</dbReference>
<dbReference type="InterPro" id="IPR002306">
    <property type="entry name" value="Trp-tRNA-ligase"/>
</dbReference>
<keyword evidence="16" id="KW-0472">Membrane</keyword>
<dbReference type="FunFam" id="3.40.50.620:FF:000082">
    <property type="entry name" value="MSW1p Mitochondrial tryptophanyl-tRNA synthetase"/>
    <property type="match status" value="1"/>
</dbReference>
<evidence type="ECO:0000256" key="6">
    <source>
        <dbReference type="ARBA" id="ARBA00022475"/>
    </source>
</evidence>
<evidence type="ECO:0000256" key="3">
    <source>
        <dbReference type="ARBA" id="ARBA00005594"/>
    </source>
</evidence>
<accession>A0A8H4GZJ0</accession>
<dbReference type="GO" id="GO:0005759">
    <property type="term" value="C:mitochondrial matrix"/>
    <property type="evidence" value="ECO:0007669"/>
    <property type="project" value="UniProtKB-SubCell"/>
</dbReference>
<dbReference type="InterPro" id="IPR001412">
    <property type="entry name" value="aa-tRNA-synth_I_CS"/>
</dbReference>
<dbReference type="Gene3D" id="2.40.70.10">
    <property type="entry name" value="Acid Proteases"/>
    <property type="match status" value="2"/>
</dbReference>
<dbReference type="HAMAP" id="MF_00140_B">
    <property type="entry name" value="Trp_tRNA_synth_B"/>
    <property type="match status" value="1"/>
</dbReference>
<dbReference type="PROSITE" id="PS00141">
    <property type="entry name" value="ASP_PROTEASE"/>
    <property type="match status" value="1"/>
</dbReference>
<keyword evidence="12" id="KW-0064">Aspartyl protease</keyword>
<dbReference type="SUPFAM" id="SSF50630">
    <property type="entry name" value="Acid proteases"/>
    <property type="match status" value="1"/>
</dbReference>
<keyword evidence="28" id="KW-1185">Reference proteome</keyword>
<evidence type="ECO:0000256" key="19">
    <source>
        <dbReference type="ARBA" id="ARBA00023180"/>
    </source>
</evidence>
<dbReference type="Pfam" id="PF00026">
    <property type="entry name" value="Asp"/>
    <property type="match status" value="1"/>
</dbReference>
<evidence type="ECO:0000256" key="25">
    <source>
        <dbReference type="ARBA" id="ARBA00069760"/>
    </source>
</evidence>
<keyword evidence="14" id="KW-0067">ATP-binding</keyword>
<dbReference type="Gene3D" id="3.40.50.620">
    <property type="entry name" value="HUPs"/>
    <property type="match status" value="1"/>
</dbReference>
<dbReference type="GO" id="GO:0004190">
    <property type="term" value="F:aspartic-type endopeptidase activity"/>
    <property type="evidence" value="ECO:0007669"/>
    <property type="project" value="UniProtKB-KW"/>
</dbReference>
<comment type="similarity">
    <text evidence="3">Belongs to the class-I aminoacyl-tRNA synthetase family.</text>
</comment>
<keyword evidence="8" id="KW-0336">GPI-anchor</keyword>
<comment type="catalytic activity">
    <reaction evidence="22">
        <text>tRNA(Trp) + L-tryptophan + ATP = L-tryptophyl-tRNA(Trp) + AMP + diphosphate + H(+)</text>
        <dbReference type="Rhea" id="RHEA:24080"/>
        <dbReference type="Rhea" id="RHEA-COMP:9671"/>
        <dbReference type="Rhea" id="RHEA-COMP:9705"/>
        <dbReference type="ChEBI" id="CHEBI:15378"/>
        <dbReference type="ChEBI" id="CHEBI:30616"/>
        <dbReference type="ChEBI" id="CHEBI:33019"/>
        <dbReference type="ChEBI" id="CHEBI:57912"/>
        <dbReference type="ChEBI" id="CHEBI:78442"/>
        <dbReference type="ChEBI" id="CHEBI:78535"/>
        <dbReference type="ChEBI" id="CHEBI:456215"/>
        <dbReference type="EC" id="6.1.1.2"/>
    </reaction>
</comment>
<dbReference type="GO" id="GO:0005524">
    <property type="term" value="F:ATP binding"/>
    <property type="evidence" value="ECO:0007669"/>
    <property type="project" value="UniProtKB-KW"/>
</dbReference>
<keyword evidence="7" id="KW-0436">Ligase</keyword>
<dbReference type="InterPro" id="IPR033121">
    <property type="entry name" value="PEPTIDASE_A1"/>
</dbReference>
<dbReference type="AlphaFoldDB" id="A0A8H4GZJ0"/>
<sequence>MQGSNCHISQVLGILRGARRPRIHAGKPVTLREAFRRWSSSETAKSSSAANQTVFSGIQPTGVPHLGNYLGALREWVRLQNAAKEGTRLFFSIVDLHALTVPQDASQLRNWRKETFATLIAVGLDPNRSTIFYQSAVHAHAELFWILCTIASMGYLSRMTQWKSKLQLPDNANLEDSAARSRLRLGLFSYPVLQAADILVHRATHVPVGDDQRQHLEFSRNTANSFNHVYGPIFPSPEAIISPAKRVMSLKEPTLKMSKSHADRRSRIILTDSPAEISKKINAALTDSELTITYDPVRRPGVANLIEILSHFDGRTCDEIAMEYRSASLRVLKEHLARTLSNHLEGIREKYLSLVGDQTDYLDSIAEQGSEAARANAELTMEQVKRDVPAVVSLDIKRSISSDPVARDRVRRKRDKTVGQTLDNEVSNVPRKLTFRFIGRIIFTFNQETLYFCNVTLGTPGQALRLVLDTGSSDLWCNAANSTLCSASSDSCNISGSYDPSSSSTYAYVSSDFNISYADGTGAVGDYATDILHIGGSTLKNLQFGIGYSSSSSEGVLGIGYPSNEVQVGRYGKDAYPNLPRAMVDQGLIKSNAYSLWLNDLESSTGSILFGGVNTEKYLGELQTLPIQKVNGRYSEFVIALTGVAFDSESHHKTYSSDALPAAVLLDSGSSLTYLPDSIVENIYRDLNVAYEPSSGVGYLPCNLAGNNMNITYTFSSPNITVMIDELLLDAGDIRFRDGARACIFGIVPAGDSTAVLGDTFLRSAYVVYDIANHEISIANTNFNSTKDNILEIGVGTDSVPSATQVSHPVTSVVADGSGARIGAPTGASSTTVPSVSSAGALSAGVVRAQKQHVAMVLTAVWFVLNLW</sequence>
<keyword evidence="13" id="KW-0378">Hydrolase</keyword>
<evidence type="ECO:0000256" key="13">
    <source>
        <dbReference type="ARBA" id="ARBA00022801"/>
    </source>
</evidence>
<evidence type="ECO:0000313" key="27">
    <source>
        <dbReference type="EMBL" id="KAF4231569.1"/>
    </source>
</evidence>
<evidence type="ECO:0000259" key="26">
    <source>
        <dbReference type="PROSITE" id="PS51767"/>
    </source>
</evidence>
<dbReference type="InterPro" id="IPR021109">
    <property type="entry name" value="Peptidase_aspartic_dom_sf"/>
</dbReference>
<dbReference type="CDD" id="cd05474">
    <property type="entry name" value="SAP_like"/>
    <property type="match status" value="1"/>
</dbReference>
<comment type="caution">
    <text evidence="27">The sequence shown here is derived from an EMBL/GenBank/DDBJ whole genome shotgun (WGS) entry which is preliminary data.</text>
</comment>
<keyword evidence="10" id="KW-0732">Signal</keyword>
<evidence type="ECO:0000256" key="22">
    <source>
        <dbReference type="ARBA" id="ARBA00049929"/>
    </source>
</evidence>
<dbReference type="EC" id="6.1.1.2" evidence="5"/>
<evidence type="ECO:0000256" key="23">
    <source>
        <dbReference type="ARBA" id="ARBA00067536"/>
    </source>
</evidence>
<evidence type="ECO:0000256" key="1">
    <source>
        <dbReference type="ARBA" id="ARBA00004305"/>
    </source>
</evidence>
<evidence type="ECO:0000256" key="24">
    <source>
        <dbReference type="ARBA" id="ARBA00068059"/>
    </source>
</evidence>
<keyword evidence="20" id="KW-0449">Lipoprotein</keyword>
<dbReference type="GO" id="GO:0004830">
    <property type="term" value="F:tryptophan-tRNA ligase activity"/>
    <property type="evidence" value="ECO:0007669"/>
    <property type="project" value="UniProtKB-EC"/>
</dbReference>
<evidence type="ECO:0000256" key="7">
    <source>
        <dbReference type="ARBA" id="ARBA00022598"/>
    </source>
</evidence>
<evidence type="ECO:0000256" key="5">
    <source>
        <dbReference type="ARBA" id="ARBA00013161"/>
    </source>
</evidence>
<dbReference type="GO" id="GO:0098552">
    <property type="term" value="C:side of membrane"/>
    <property type="evidence" value="ECO:0007669"/>
    <property type="project" value="UniProtKB-KW"/>
</dbReference>
<dbReference type="FunFam" id="1.10.240.10:FF:000002">
    <property type="entry name" value="Tryptophan--tRNA ligase"/>
    <property type="match status" value="1"/>
</dbReference>
<evidence type="ECO:0000256" key="8">
    <source>
        <dbReference type="ARBA" id="ARBA00022622"/>
    </source>
</evidence>
<dbReference type="SUPFAM" id="SSF52374">
    <property type="entry name" value="Nucleotidylyl transferase"/>
    <property type="match status" value="1"/>
</dbReference>
<dbReference type="GO" id="GO:0006508">
    <property type="term" value="P:proteolysis"/>
    <property type="evidence" value="ECO:0007669"/>
    <property type="project" value="UniProtKB-KW"/>
</dbReference>
<evidence type="ECO:0000256" key="18">
    <source>
        <dbReference type="ARBA" id="ARBA00023146"/>
    </source>
</evidence>
<dbReference type="InterPro" id="IPR014729">
    <property type="entry name" value="Rossmann-like_a/b/a_fold"/>
</dbReference>
<dbReference type="InterPro" id="IPR024109">
    <property type="entry name" value="Trp-tRNA-ligase_bac-type"/>
</dbReference>
<evidence type="ECO:0000256" key="9">
    <source>
        <dbReference type="ARBA" id="ARBA00022670"/>
    </source>
</evidence>
<keyword evidence="11" id="KW-0547">Nucleotide-binding</keyword>
<evidence type="ECO:0000313" key="28">
    <source>
        <dbReference type="Proteomes" id="UP000653565"/>
    </source>
</evidence>
<keyword evidence="9" id="KW-0645">Protease</keyword>
<comment type="subcellular location">
    <subcellularLocation>
        <location evidence="2">Cell membrane</location>
        <topology evidence="2">Lipid-anchor</topology>
        <topology evidence="2">GPI-anchor</topology>
    </subcellularLocation>
    <subcellularLocation>
        <location evidence="1">Mitochondrion matrix</location>
    </subcellularLocation>
</comment>
<evidence type="ECO:0000256" key="12">
    <source>
        <dbReference type="ARBA" id="ARBA00022750"/>
    </source>
</evidence>
<dbReference type="PROSITE" id="PS00178">
    <property type="entry name" value="AA_TRNA_LIGASE_I"/>
    <property type="match status" value="1"/>
</dbReference>
<dbReference type="InterPro" id="IPR001969">
    <property type="entry name" value="Aspartic_peptidase_AS"/>
</dbReference>
<evidence type="ECO:0000256" key="20">
    <source>
        <dbReference type="ARBA" id="ARBA00023288"/>
    </source>
</evidence>
<feature type="domain" description="Peptidase A1" evidence="26">
    <location>
        <begin position="451"/>
        <end position="779"/>
    </location>
</feature>
<keyword evidence="15" id="KW-0648">Protein biosynthesis</keyword>
<keyword evidence="18" id="KW-0030">Aminoacyl-tRNA synthetase</keyword>
<dbReference type="Gene3D" id="1.10.240.10">
    <property type="entry name" value="Tyrosyl-Transfer RNA Synthetase"/>
    <property type="match status" value="1"/>
</dbReference>
<dbReference type="NCBIfam" id="TIGR00233">
    <property type="entry name" value="trpS"/>
    <property type="match status" value="1"/>
</dbReference>
<dbReference type="GO" id="GO:0070183">
    <property type="term" value="P:mitochondrial tryptophanyl-tRNA aminoacylation"/>
    <property type="evidence" value="ECO:0007669"/>
    <property type="project" value="TreeGrafter"/>
</dbReference>
<evidence type="ECO:0000256" key="15">
    <source>
        <dbReference type="ARBA" id="ARBA00022917"/>
    </source>
</evidence>
<evidence type="ECO:0000256" key="4">
    <source>
        <dbReference type="ARBA" id="ARBA00007447"/>
    </source>
</evidence>
<dbReference type="CDD" id="cd00806">
    <property type="entry name" value="TrpRS_core"/>
    <property type="match status" value="1"/>
</dbReference>
<evidence type="ECO:0000256" key="14">
    <source>
        <dbReference type="ARBA" id="ARBA00022840"/>
    </source>
</evidence>
<dbReference type="GO" id="GO:0005886">
    <property type="term" value="C:plasma membrane"/>
    <property type="evidence" value="ECO:0007669"/>
    <property type="project" value="UniProtKB-SubCell"/>
</dbReference>
<dbReference type="PANTHER" id="PTHR43766">
    <property type="entry name" value="TRYPTOPHAN--TRNA LIGASE, MITOCHONDRIAL"/>
    <property type="match status" value="1"/>
</dbReference>
<evidence type="ECO:0000256" key="21">
    <source>
        <dbReference type="ARBA" id="ARBA00030268"/>
    </source>
</evidence>
<dbReference type="EMBL" id="JAAAPX010000101">
    <property type="protein sequence ID" value="KAF4231569.1"/>
    <property type="molecule type" value="Genomic_DNA"/>
</dbReference>
<dbReference type="PROSITE" id="PS51767">
    <property type="entry name" value="PEPTIDASE_A1"/>
    <property type="match status" value="1"/>
</dbReference>
<keyword evidence="6" id="KW-1003">Cell membrane</keyword>
<dbReference type="InterPro" id="IPR033876">
    <property type="entry name" value="SAP-like"/>
</dbReference>
<dbReference type="FunFam" id="2.40.70.10:FF:000068">
    <property type="entry name" value="Aspartic-type endopeptidase (OpsB)"/>
    <property type="match status" value="1"/>
</dbReference>
<dbReference type="Proteomes" id="UP000653565">
    <property type="component" value="Unassembled WGS sequence"/>
</dbReference>
<dbReference type="PRINTS" id="PR01039">
    <property type="entry name" value="TRNASYNTHTRP"/>
</dbReference>
<organism evidence="27 28">
    <name type="scientific">Aspergillus fumigatiaffinis</name>
    <dbReference type="NCBI Taxonomy" id="340414"/>
    <lineage>
        <taxon>Eukaryota</taxon>
        <taxon>Fungi</taxon>
        <taxon>Dikarya</taxon>
        <taxon>Ascomycota</taxon>
        <taxon>Pezizomycotina</taxon>
        <taxon>Eurotiomycetes</taxon>
        <taxon>Eurotiomycetidae</taxon>
        <taxon>Eurotiales</taxon>
        <taxon>Aspergillaceae</taxon>
        <taxon>Aspergillus</taxon>
        <taxon>Aspergillus subgen. Fumigati</taxon>
    </lineage>
</organism>
<evidence type="ECO:0000256" key="10">
    <source>
        <dbReference type="ARBA" id="ARBA00022729"/>
    </source>
</evidence>
<keyword evidence="17" id="KW-0865">Zymogen</keyword>
<reference evidence="27" key="2">
    <citation type="submission" date="2020-04" db="EMBL/GenBank/DDBJ databases">
        <authorList>
            <person name="Santos R.A.C."/>
            <person name="Steenwyk J.L."/>
            <person name="Rivero-Menendez O."/>
            <person name="Mead M.E."/>
            <person name="Silva L.P."/>
            <person name="Bastos R.W."/>
            <person name="Alastruey-Izquierdo A."/>
            <person name="Goldman G.H."/>
            <person name="Rokas A."/>
        </authorList>
    </citation>
    <scope>NUCLEOTIDE SEQUENCE</scope>
    <source>
        <strain evidence="27">CNM-CM6805</strain>
    </source>
</reference>
<evidence type="ECO:0000256" key="11">
    <source>
        <dbReference type="ARBA" id="ARBA00022741"/>
    </source>
</evidence>
<dbReference type="PANTHER" id="PTHR43766:SF1">
    <property type="entry name" value="TRYPTOPHAN--TRNA LIGASE, MITOCHONDRIAL"/>
    <property type="match status" value="1"/>
</dbReference>
<reference evidence="27" key="1">
    <citation type="journal article" date="2020" name="bioRxiv">
        <title>Genomic and phenotypic heterogeneity of clinical isolates of the human pathogens Aspergillus fumigatus, Aspergillus lentulus and Aspergillus fumigatiaffinis.</title>
        <authorList>
            <person name="dos Santos R.A.C."/>
            <person name="Steenwyk J.L."/>
            <person name="Rivero-Menendez O."/>
            <person name="Mead M.E."/>
            <person name="Silva L.P."/>
            <person name="Bastos R.W."/>
            <person name="Alastruey-Izquierdo A."/>
            <person name="Goldman G.H."/>
            <person name="Rokas A."/>
        </authorList>
    </citation>
    <scope>NUCLEOTIDE SEQUENCE</scope>
    <source>
        <strain evidence="27">CNM-CM6805</strain>
    </source>
</reference>
<comment type="similarity">
    <text evidence="4">Belongs to the peptidase A1 family.</text>
</comment>
<evidence type="ECO:0000256" key="2">
    <source>
        <dbReference type="ARBA" id="ARBA00004609"/>
    </source>
</evidence>
<protein>
    <recommendedName>
        <fullName evidence="24">Probable aspartic-type endopeptidase OPSB</fullName>
        <ecNumber evidence="5">6.1.1.2</ecNumber>
    </recommendedName>
    <alternativeName>
        <fullName evidence="23">Probable aspartic-type endopeptidase opsB</fullName>
    </alternativeName>
    <alternativeName>
        <fullName evidence="25">Tryptophan--tRNA ligase, mitochondrial</fullName>
    </alternativeName>
    <alternativeName>
        <fullName evidence="21">Tryptophanyl-tRNA synthetase</fullName>
    </alternativeName>
</protein>
<name>A0A8H4GZJ0_9EURO</name>
<keyword evidence="19" id="KW-0325">Glycoprotein</keyword>
<proteinExistence type="inferred from homology"/>
<dbReference type="Pfam" id="PF00579">
    <property type="entry name" value="tRNA-synt_1b"/>
    <property type="match status" value="1"/>
</dbReference>
<dbReference type="FunFam" id="2.40.70.10:FF:000011">
    <property type="entry name" value="Aspartic protease"/>
    <property type="match status" value="1"/>
</dbReference>
<gene>
    <name evidence="27" type="ORF">CNMCM6805_000084</name>
</gene>
<evidence type="ECO:0000256" key="17">
    <source>
        <dbReference type="ARBA" id="ARBA00023145"/>
    </source>
</evidence>
<evidence type="ECO:0000256" key="16">
    <source>
        <dbReference type="ARBA" id="ARBA00023136"/>
    </source>
</evidence>
<dbReference type="InterPro" id="IPR002305">
    <property type="entry name" value="aa-tRNA-synth_Ic"/>
</dbReference>